<comment type="subcellular location">
    <subcellularLocation>
        <location evidence="1">Cell membrane</location>
        <topology evidence="1">Multi-pass membrane protein</topology>
    </subcellularLocation>
</comment>
<gene>
    <name evidence="8" type="ORF">D7Z54_13020</name>
</gene>
<evidence type="ECO:0000256" key="3">
    <source>
        <dbReference type="ARBA" id="ARBA00022692"/>
    </source>
</evidence>
<organism evidence="8 9">
    <name type="scientific">Salibacterium salarium</name>
    <dbReference type="NCBI Taxonomy" id="284579"/>
    <lineage>
        <taxon>Bacteria</taxon>
        <taxon>Bacillati</taxon>
        <taxon>Bacillota</taxon>
        <taxon>Bacilli</taxon>
        <taxon>Bacillales</taxon>
        <taxon>Bacillaceae</taxon>
    </lineage>
</organism>
<evidence type="ECO:0000313" key="8">
    <source>
        <dbReference type="EMBL" id="RSL33006.1"/>
    </source>
</evidence>
<evidence type="ECO:0000256" key="1">
    <source>
        <dbReference type="ARBA" id="ARBA00004651"/>
    </source>
</evidence>
<keyword evidence="4 6" id="KW-1133">Transmembrane helix</keyword>
<dbReference type="EMBL" id="RBVX01000011">
    <property type="protein sequence ID" value="RSL33006.1"/>
    <property type="molecule type" value="Genomic_DNA"/>
</dbReference>
<dbReference type="PANTHER" id="PTHR36115">
    <property type="entry name" value="PROLINE-RICH ANTIGEN HOMOLOG-RELATED"/>
    <property type="match status" value="1"/>
</dbReference>
<reference evidence="8 9" key="1">
    <citation type="submission" date="2018-10" db="EMBL/GenBank/DDBJ databases">
        <title>Draft genome sequence of Bacillus salarius IM0101, isolated from a hypersaline soil in Inner Mongolia, China.</title>
        <authorList>
            <person name="Yamprayoonswat W."/>
            <person name="Boonvisut S."/>
            <person name="Jumpathong W."/>
            <person name="Sittihan S."/>
            <person name="Ruangsuj P."/>
            <person name="Wanthongcharoen S."/>
            <person name="Thongpramul N."/>
            <person name="Pimmason S."/>
            <person name="Yu B."/>
            <person name="Yasawong M."/>
        </authorList>
    </citation>
    <scope>NUCLEOTIDE SEQUENCE [LARGE SCALE GENOMIC DNA]</scope>
    <source>
        <strain evidence="8 9">IM0101</strain>
    </source>
</reference>
<evidence type="ECO:0000256" key="6">
    <source>
        <dbReference type="SAM" id="Phobius"/>
    </source>
</evidence>
<accession>A0A428N3T7</accession>
<feature type="transmembrane region" description="Helical" evidence="6">
    <location>
        <begin position="62"/>
        <end position="81"/>
    </location>
</feature>
<sequence length="157" mass="18023">MTTNVSDDNETESPTPSLRYAGFWTRFWAYIIDLVIVFSLNGLLLSPLWFTGGGHINVLEFFTLQGILSAVTSYAYFLLMTKWRGQTLGKMILGLKVVRKDAASPRWSDLFFREIIGRFIYRSLIFTNIIYIVVGFTDQKQGVHDIFGDTRVIHVEK</sequence>
<evidence type="ECO:0000256" key="4">
    <source>
        <dbReference type="ARBA" id="ARBA00022989"/>
    </source>
</evidence>
<protein>
    <submittedName>
        <fullName evidence="8">RDD family protein</fullName>
    </submittedName>
</protein>
<keyword evidence="3 6" id="KW-0812">Transmembrane</keyword>
<proteinExistence type="predicted"/>
<dbReference type="InterPro" id="IPR051791">
    <property type="entry name" value="Pra-immunoreactive"/>
</dbReference>
<feature type="transmembrane region" description="Helical" evidence="6">
    <location>
        <begin position="27"/>
        <end position="50"/>
    </location>
</feature>
<feature type="domain" description="RDD" evidence="7">
    <location>
        <begin position="20"/>
        <end position="148"/>
    </location>
</feature>
<dbReference type="PANTHER" id="PTHR36115:SF9">
    <property type="entry name" value="LMO1584 PROTEIN"/>
    <property type="match status" value="1"/>
</dbReference>
<dbReference type="InterPro" id="IPR010432">
    <property type="entry name" value="RDD"/>
</dbReference>
<dbReference type="AlphaFoldDB" id="A0A428N3T7"/>
<keyword evidence="9" id="KW-1185">Reference proteome</keyword>
<keyword evidence="2" id="KW-1003">Cell membrane</keyword>
<evidence type="ECO:0000256" key="5">
    <source>
        <dbReference type="ARBA" id="ARBA00023136"/>
    </source>
</evidence>
<feature type="transmembrane region" description="Helical" evidence="6">
    <location>
        <begin position="119"/>
        <end position="137"/>
    </location>
</feature>
<name>A0A428N3T7_9BACI</name>
<comment type="caution">
    <text evidence="8">The sequence shown here is derived from an EMBL/GenBank/DDBJ whole genome shotgun (WGS) entry which is preliminary data.</text>
</comment>
<dbReference type="Proteomes" id="UP000275076">
    <property type="component" value="Unassembled WGS sequence"/>
</dbReference>
<evidence type="ECO:0000259" key="7">
    <source>
        <dbReference type="Pfam" id="PF06271"/>
    </source>
</evidence>
<dbReference type="GO" id="GO:0005886">
    <property type="term" value="C:plasma membrane"/>
    <property type="evidence" value="ECO:0007669"/>
    <property type="project" value="UniProtKB-SubCell"/>
</dbReference>
<dbReference type="OrthoDB" id="9793824at2"/>
<keyword evidence="5 6" id="KW-0472">Membrane</keyword>
<evidence type="ECO:0000256" key="2">
    <source>
        <dbReference type="ARBA" id="ARBA00022475"/>
    </source>
</evidence>
<dbReference type="Pfam" id="PF06271">
    <property type="entry name" value="RDD"/>
    <property type="match status" value="1"/>
</dbReference>
<evidence type="ECO:0000313" key="9">
    <source>
        <dbReference type="Proteomes" id="UP000275076"/>
    </source>
</evidence>